<sequence>MIAVRSLRAVWAGRRNREPGRPAERAEYPEAVFLFAAVEAEARRAFDMFPGEARAWRRLAEMEAARSRVWRRRGRMWDAGVCAGRAEAYRAAAVQLEDVLIESLGLWDEYERQAR</sequence>
<proteinExistence type="predicted"/>
<evidence type="ECO:0000313" key="4">
    <source>
        <dbReference type="Proteomes" id="UP001501427"/>
    </source>
</evidence>
<evidence type="ECO:0000313" key="2">
    <source>
        <dbReference type="EMBL" id="MBB4777432.1"/>
    </source>
</evidence>
<reference evidence="2 3" key="2">
    <citation type="submission" date="2020-08" db="EMBL/GenBank/DDBJ databases">
        <title>Sequencing the genomes of 1000 actinobacteria strains.</title>
        <authorList>
            <person name="Klenk H.-P."/>
        </authorList>
    </citation>
    <scope>NUCLEOTIDE SEQUENCE [LARGE SCALE GENOMIC DNA]</scope>
    <source>
        <strain evidence="2 3">DSM 44772</strain>
    </source>
</reference>
<evidence type="ECO:0000313" key="3">
    <source>
        <dbReference type="Proteomes" id="UP000549343"/>
    </source>
</evidence>
<dbReference type="EMBL" id="BAAAHD010000078">
    <property type="protein sequence ID" value="GAA0594015.1"/>
    <property type="molecule type" value="Genomic_DNA"/>
</dbReference>
<dbReference type="AlphaFoldDB" id="A0A7W7IHW4"/>
<comment type="caution">
    <text evidence="2">The sequence shown here is derived from an EMBL/GenBank/DDBJ whole genome shotgun (WGS) entry which is preliminary data.</text>
</comment>
<dbReference type="Proteomes" id="UP000549343">
    <property type="component" value="Unassembled WGS sequence"/>
</dbReference>
<dbReference type="EMBL" id="JACHMV010000001">
    <property type="protein sequence ID" value="MBB4777432.1"/>
    <property type="molecule type" value="Genomic_DNA"/>
</dbReference>
<name>A0A7W7IHW4_9ACTN</name>
<dbReference type="Proteomes" id="UP001501427">
    <property type="component" value="Unassembled WGS sequence"/>
</dbReference>
<accession>A0A7W7IHW4</accession>
<organism evidence="2 3">
    <name type="scientific">Actinomadura livida</name>
    <dbReference type="NCBI Taxonomy" id="79909"/>
    <lineage>
        <taxon>Bacteria</taxon>
        <taxon>Bacillati</taxon>
        <taxon>Actinomycetota</taxon>
        <taxon>Actinomycetes</taxon>
        <taxon>Streptosporangiales</taxon>
        <taxon>Thermomonosporaceae</taxon>
        <taxon>Actinomadura</taxon>
    </lineage>
</organism>
<reference evidence="1" key="3">
    <citation type="submission" date="2023-12" db="EMBL/GenBank/DDBJ databases">
        <authorList>
            <person name="Sun Q."/>
            <person name="Inoue M."/>
        </authorList>
    </citation>
    <scope>NUCLEOTIDE SEQUENCE</scope>
    <source>
        <strain evidence="1">JCM 10667</strain>
    </source>
</reference>
<keyword evidence="4" id="KW-1185">Reference proteome</keyword>
<evidence type="ECO:0000313" key="1">
    <source>
        <dbReference type="EMBL" id="GAA0594015.1"/>
    </source>
</evidence>
<dbReference type="RefSeq" id="WP_184887865.1">
    <property type="nucleotide sequence ID" value="NZ_BAAAHD010000078.1"/>
</dbReference>
<protein>
    <submittedName>
        <fullName evidence="2">Uncharacterized protein</fullName>
    </submittedName>
</protein>
<reference evidence="1 4" key="1">
    <citation type="journal article" date="2019" name="Int. J. Syst. Evol. Microbiol.">
        <title>The Global Catalogue of Microorganisms (GCM) 10K type strain sequencing project: providing services to taxonomists for standard genome sequencing and annotation.</title>
        <authorList>
            <consortium name="The Broad Institute Genomics Platform"/>
            <consortium name="The Broad Institute Genome Sequencing Center for Infectious Disease"/>
            <person name="Wu L."/>
            <person name="Ma J."/>
        </authorList>
    </citation>
    <scope>NUCLEOTIDE SEQUENCE [LARGE SCALE GENOMIC DNA]</scope>
    <source>
        <strain evidence="1 4">JCM 10667</strain>
    </source>
</reference>
<gene>
    <name evidence="2" type="ORF">F4557_005850</name>
    <name evidence="1" type="ORF">GCM10009546_65350</name>
</gene>